<dbReference type="EMBL" id="JAMDLW010000012">
    <property type="protein sequence ID" value="MCY9520146.1"/>
    <property type="molecule type" value="Genomic_DNA"/>
</dbReference>
<dbReference type="RefSeq" id="WP_140397838.1">
    <property type="nucleotide sequence ID" value="NZ_JAMDLV010000018.1"/>
</dbReference>
<evidence type="ECO:0000313" key="1">
    <source>
        <dbReference type="EMBL" id="MCY9520146.1"/>
    </source>
</evidence>
<proteinExistence type="predicted"/>
<evidence type="ECO:0000313" key="2">
    <source>
        <dbReference type="Proteomes" id="UP001207626"/>
    </source>
</evidence>
<keyword evidence="2" id="KW-1185">Reference proteome</keyword>
<accession>A0ABT4DS19</accession>
<gene>
    <name evidence="1" type="ORF">M5X09_10715</name>
</gene>
<reference evidence="1 2" key="1">
    <citation type="submission" date="2022-05" db="EMBL/GenBank/DDBJ databases">
        <title>Genome Sequencing of Bee-Associated Microbes.</title>
        <authorList>
            <person name="Dunlap C."/>
        </authorList>
    </citation>
    <scope>NUCLEOTIDE SEQUENCE [LARGE SCALE GENOMIC DNA]</scope>
    <source>
        <strain evidence="1 2">NRRL NRS-1438</strain>
    </source>
</reference>
<organism evidence="1 2">
    <name type="scientific">Paenibacillus apiarius</name>
    <dbReference type="NCBI Taxonomy" id="46240"/>
    <lineage>
        <taxon>Bacteria</taxon>
        <taxon>Bacillati</taxon>
        <taxon>Bacillota</taxon>
        <taxon>Bacilli</taxon>
        <taxon>Bacillales</taxon>
        <taxon>Paenibacillaceae</taxon>
        <taxon>Paenibacillus</taxon>
    </lineage>
</organism>
<sequence length="69" mass="7715">MTIAHARSLGLTCLDYHDDLFVTFSLVMPTLLVSAQALRYIRHAAVPDPIPVKERFFHGPGSAKRLKSH</sequence>
<dbReference type="Proteomes" id="UP001207626">
    <property type="component" value="Unassembled WGS sequence"/>
</dbReference>
<name>A0ABT4DS19_9BACL</name>
<protein>
    <submittedName>
        <fullName evidence="1">Uncharacterized protein</fullName>
    </submittedName>
</protein>
<comment type="caution">
    <text evidence="1">The sequence shown here is derived from an EMBL/GenBank/DDBJ whole genome shotgun (WGS) entry which is preliminary data.</text>
</comment>